<dbReference type="Proteomes" id="UP001164539">
    <property type="component" value="Chromosome 14"/>
</dbReference>
<evidence type="ECO:0000313" key="1">
    <source>
        <dbReference type="EMBL" id="KAJ4700674.1"/>
    </source>
</evidence>
<comment type="caution">
    <text evidence="1">The sequence shown here is derived from an EMBL/GenBank/DDBJ whole genome shotgun (WGS) entry which is preliminary data.</text>
</comment>
<name>A0ACC1WP54_MELAZ</name>
<keyword evidence="2" id="KW-1185">Reference proteome</keyword>
<reference evidence="1 2" key="1">
    <citation type="journal article" date="2023" name="Science">
        <title>Complex scaffold remodeling in plant triterpene biosynthesis.</title>
        <authorList>
            <person name="De La Pena R."/>
            <person name="Hodgson H."/>
            <person name="Liu J.C."/>
            <person name="Stephenson M.J."/>
            <person name="Martin A.C."/>
            <person name="Owen C."/>
            <person name="Harkess A."/>
            <person name="Leebens-Mack J."/>
            <person name="Jimenez L.E."/>
            <person name="Osbourn A."/>
            <person name="Sattely E.S."/>
        </authorList>
    </citation>
    <scope>NUCLEOTIDE SEQUENCE [LARGE SCALE GENOMIC DNA]</scope>
    <source>
        <strain evidence="2">cv. JPN11</strain>
        <tissue evidence="1">Leaf</tissue>
    </source>
</reference>
<accession>A0ACC1WP54</accession>
<evidence type="ECO:0000313" key="2">
    <source>
        <dbReference type="Proteomes" id="UP001164539"/>
    </source>
</evidence>
<dbReference type="EMBL" id="CM051407">
    <property type="protein sequence ID" value="KAJ4700674.1"/>
    <property type="molecule type" value="Genomic_DNA"/>
</dbReference>
<gene>
    <name evidence="1" type="ORF">OWV82_024015</name>
</gene>
<protein>
    <submittedName>
        <fullName evidence="1">Small glutamine-rich tetratricopeptide repeat-containing protein-like</fullName>
    </submittedName>
</protein>
<proteinExistence type="predicted"/>
<sequence>MAANTKLKSDSPLSCRIVRSFLHFLDSVEPAPGVDLEGLEVARECLTEVFKLDSPFVDGQTKPDSLIDIFNSLEPRDTLEIESDNGPSSSSAQNVDAKFSEASKSLSEDWTKESSSTGVSRDELFGQFFAALEKINYFKTLPDGNDDPSQVDKASRLFHDALNEMERSGSPSYNQKNLAETFKSQGNRAMQSKQYSDAIELYSFAIALYENNAVYYCNRAAAYTQIHEYAEAIRDCLKSIDIDPNYCKAYSRLGLAYCAQGNYNDCIEKGFKKALQLDPNNESVKENMRMAEQKLKEEMQRTGRDQSTSSSRDNQESNQSTGGFRSHGTPTPFTMPFDINALPTDIASMLTNMASNIHQGQHSPPSQGQESNFSEADEPGVRIGGNISLNLGENVPEDLTAALRSMMEMFSESSSQRNNPQDPDNSRNGSSATN</sequence>
<organism evidence="1 2">
    <name type="scientific">Melia azedarach</name>
    <name type="common">Chinaberry tree</name>
    <dbReference type="NCBI Taxonomy" id="155640"/>
    <lineage>
        <taxon>Eukaryota</taxon>
        <taxon>Viridiplantae</taxon>
        <taxon>Streptophyta</taxon>
        <taxon>Embryophyta</taxon>
        <taxon>Tracheophyta</taxon>
        <taxon>Spermatophyta</taxon>
        <taxon>Magnoliopsida</taxon>
        <taxon>eudicotyledons</taxon>
        <taxon>Gunneridae</taxon>
        <taxon>Pentapetalae</taxon>
        <taxon>rosids</taxon>
        <taxon>malvids</taxon>
        <taxon>Sapindales</taxon>
        <taxon>Meliaceae</taxon>
        <taxon>Melia</taxon>
    </lineage>
</organism>